<feature type="region of interest" description="Disordered" evidence="1">
    <location>
        <begin position="73"/>
        <end position="101"/>
    </location>
</feature>
<organism evidence="3 4">
    <name type="scientific">Tetrabaena socialis</name>
    <dbReference type="NCBI Taxonomy" id="47790"/>
    <lineage>
        <taxon>Eukaryota</taxon>
        <taxon>Viridiplantae</taxon>
        <taxon>Chlorophyta</taxon>
        <taxon>core chlorophytes</taxon>
        <taxon>Chlorophyceae</taxon>
        <taxon>CS clade</taxon>
        <taxon>Chlamydomonadales</taxon>
        <taxon>Tetrabaenaceae</taxon>
        <taxon>Tetrabaena</taxon>
    </lineage>
</organism>
<keyword evidence="2" id="KW-1133">Transmembrane helix</keyword>
<feature type="transmembrane region" description="Helical" evidence="2">
    <location>
        <begin position="126"/>
        <end position="144"/>
    </location>
</feature>
<dbReference type="OrthoDB" id="535503at2759"/>
<evidence type="ECO:0000256" key="1">
    <source>
        <dbReference type="SAM" id="MobiDB-lite"/>
    </source>
</evidence>
<reference evidence="3 4" key="1">
    <citation type="journal article" date="2017" name="Mol. Biol. Evol.">
        <title>The 4-celled Tetrabaena socialis nuclear genome reveals the essential components for genetic control of cell number at the origin of multicellularity in the volvocine lineage.</title>
        <authorList>
            <person name="Featherston J."/>
            <person name="Arakaki Y."/>
            <person name="Hanschen E.R."/>
            <person name="Ferris P.J."/>
            <person name="Michod R.E."/>
            <person name="Olson B.J.S.C."/>
            <person name="Nozaki H."/>
            <person name="Durand P.M."/>
        </authorList>
    </citation>
    <scope>NUCLEOTIDE SEQUENCE [LARGE SCALE GENOMIC DNA]</scope>
    <source>
        <strain evidence="3 4">NIES-571</strain>
    </source>
</reference>
<keyword evidence="2" id="KW-0812">Transmembrane</keyword>
<dbReference type="Proteomes" id="UP000236333">
    <property type="component" value="Unassembled WGS sequence"/>
</dbReference>
<dbReference type="EMBL" id="PGGS01000539">
    <property type="protein sequence ID" value="PNH03166.1"/>
    <property type="molecule type" value="Genomic_DNA"/>
</dbReference>
<keyword evidence="4" id="KW-1185">Reference proteome</keyword>
<keyword evidence="2" id="KW-0472">Membrane</keyword>
<feature type="compositionally biased region" description="Low complexity" evidence="1">
    <location>
        <begin position="73"/>
        <end position="93"/>
    </location>
</feature>
<accession>A0A2J7ZSC0</accession>
<evidence type="ECO:0000256" key="2">
    <source>
        <dbReference type="SAM" id="Phobius"/>
    </source>
</evidence>
<proteinExistence type="predicted"/>
<evidence type="ECO:0000313" key="4">
    <source>
        <dbReference type="Proteomes" id="UP000236333"/>
    </source>
</evidence>
<name>A0A2J7ZSC0_9CHLO</name>
<evidence type="ECO:0000313" key="3">
    <source>
        <dbReference type="EMBL" id="PNH03166.1"/>
    </source>
</evidence>
<comment type="caution">
    <text evidence="3">The sequence shown here is derived from an EMBL/GenBank/DDBJ whole genome shotgun (WGS) entry which is preliminary data.</text>
</comment>
<sequence length="187" mass="19361">MVPAYAPAQGAGGSLRRCLAGGRRMVRANTATAGPMPGRIVLAAERLQQRPASIQSDPSSAASASATAAIAASPPSGVQVPTPAPSAAAPTQPLNSAPRAEQPAFVPIPEDVLEEFEHKLEADLQTVGVTLTAVMGVIIFWRGVWSLLDHFIGDSVLGDVACVIAGLTIILYIRLTGMKIASFWPPS</sequence>
<feature type="transmembrane region" description="Helical" evidence="2">
    <location>
        <begin position="156"/>
        <end position="175"/>
    </location>
</feature>
<protein>
    <submittedName>
        <fullName evidence="3">Uncharacterized protein</fullName>
    </submittedName>
</protein>
<gene>
    <name evidence="3" type="ORF">TSOC_010794</name>
</gene>
<dbReference type="AlphaFoldDB" id="A0A2J7ZSC0"/>